<keyword evidence="7" id="KW-1185">Reference proteome</keyword>
<evidence type="ECO:0000259" key="5">
    <source>
        <dbReference type="PROSITE" id="PS50887"/>
    </source>
</evidence>
<dbReference type="eggNOG" id="COG3706">
    <property type="taxonomic scope" value="Bacteria"/>
</dbReference>
<dbReference type="GO" id="GO:0052621">
    <property type="term" value="F:diguanylate cyclase activity"/>
    <property type="evidence" value="ECO:0007669"/>
    <property type="project" value="UniProtKB-EC"/>
</dbReference>
<dbReference type="EMBL" id="FTMN01000016">
    <property type="protein sequence ID" value="SIR05766.1"/>
    <property type="molecule type" value="Genomic_DNA"/>
</dbReference>
<dbReference type="PROSITE" id="PS50887">
    <property type="entry name" value="GGDEF"/>
    <property type="match status" value="1"/>
</dbReference>
<dbReference type="SUPFAM" id="SSF55073">
    <property type="entry name" value="Nucleotide cyclase"/>
    <property type="match status" value="1"/>
</dbReference>
<evidence type="ECO:0000256" key="2">
    <source>
        <dbReference type="ARBA" id="ARBA00012528"/>
    </source>
</evidence>
<proteinExistence type="predicted"/>
<dbReference type="InterPro" id="IPR000160">
    <property type="entry name" value="GGDEF_dom"/>
</dbReference>
<dbReference type="SMART" id="SM00267">
    <property type="entry name" value="GGDEF"/>
    <property type="match status" value="1"/>
</dbReference>
<dbReference type="GO" id="GO:1902201">
    <property type="term" value="P:negative regulation of bacterial-type flagellum-dependent cell motility"/>
    <property type="evidence" value="ECO:0007669"/>
    <property type="project" value="TreeGrafter"/>
</dbReference>
<feature type="domain" description="GGDEF" evidence="5">
    <location>
        <begin position="205"/>
        <end position="334"/>
    </location>
</feature>
<dbReference type="Pfam" id="PF00990">
    <property type="entry name" value="GGDEF"/>
    <property type="match status" value="1"/>
</dbReference>
<dbReference type="RefSeq" id="WP_076466445.1">
    <property type="nucleotide sequence ID" value="NZ_FTMN01000016.1"/>
</dbReference>
<feature type="transmembrane region" description="Helical" evidence="4">
    <location>
        <begin position="144"/>
        <end position="166"/>
    </location>
</feature>
<dbReference type="PANTHER" id="PTHR45138:SF9">
    <property type="entry name" value="DIGUANYLATE CYCLASE DGCM-RELATED"/>
    <property type="match status" value="1"/>
</dbReference>
<dbReference type="Gene3D" id="3.30.70.270">
    <property type="match status" value="1"/>
</dbReference>
<dbReference type="InterPro" id="IPR029787">
    <property type="entry name" value="Nucleotide_cyclase"/>
</dbReference>
<evidence type="ECO:0000256" key="4">
    <source>
        <dbReference type="SAM" id="Phobius"/>
    </source>
</evidence>
<dbReference type="NCBIfam" id="TIGR00254">
    <property type="entry name" value="GGDEF"/>
    <property type="match status" value="1"/>
</dbReference>
<dbReference type="PROSITE" id="PS51257">
    <property type="entry name" value="PROKAR_LIPOPROTEIN"/>
    <property type="match status" value="1"/>
</dbReference>
<sequence length="334" mass="37509">MKIGLVQSALEAYRDSHPKKGFMIFQALLASACIIPMGIWRFTIGEYPQGIFDLVLSSVFVLIAYIGSKDHYFHLVSRIFAVTYTIGVVIAIQYTGIIGLFWSYAATVAVFFAARRWEAVLVAFIIYLACTQAVWSLADPQLLFTYSACFMLVTFFCFNFSSRLLADHTRLSQEALQDALTGLGNRRSLDDHINKVANTDDPPSVAYSLIMFDIDHFKLINDTYGHTTGDLVLARLAELIQEQVPPDVKLYRYGGEEFLILTPTALDDATQLAEHLRQQVEQSALIRERHLPITISLGVAQKQPGTDYRSWLKDVDDALYQAKTTGRNRVCTGN</sequence>
<dbReference type="GO" id="GO:0005886">
    <property type="term" value="C:plasma membrane"/>
    <property type="evidence" value="ECO:0007669"/>
    <property type="project" value="TreeGrafter"/>
</dbReference>
<feature type="transmembrane region" description="Helical" evidence="4">
    <location>
        <begin position="50"/>
        <end position="67"/>
    </location>
</feature>
<dbReference type="AlphaFoldDB" id="A0A1N6XTX9"/>
<accession>A0A1N6XTX9</accession>
<reference evidence="6 7" key="1">
    <citation type="submission" date="2017-01" db="EMBL/GenBank/DDBJ databases">
        <authorList>
            <person name="Mah S.A."/>
            <person name="Swanson W.J."/>
            <person name="Moy G.W."/>
            <person name="Vacquier V.D."/>
        </authorList>
    </citation>
    <scope>NUCLEOTIDE SEQUENCE [LARGE SCALE GENOMIC DNA]</scope>
    <source>
        <strain evidence="6 7">DSM 7027</strain>
    </source>
</reference>
<name>A0A1N6XTX9_9GAMM</name>
<keyword evidence="4" id="KW-1133">Transmembrane helix</keyword>
<feature type="transmembrane region" description="Helical" evidence="4">
    <location>
        <begin position="79"/>
        <end position="112"/>
    </location>
</feature>
<comment type="catalytic activity">
    <reaction evidence="3">
        <text>2 GTP = 3',3'-c-di-GMP + 2 diphosphate</text>
        <dbReference type="Rhea" id="RHEA:24898"/>
        <dbReference type="ChEBI" id="CHEBI:33019"/>
        <dbReference type="ChEBI" id="CHEBI:37565"/>
        <dbReference type="ChEBI" id="CHEBI:58805"/>
        <dbReference type="EC" id="2.7.7.65"/>
    </reaction>
</comment>
<dbReference type="PANTHER" id="PTHR45138">
    <property type="entry name" value="REGULATORY COMPONENTS OF SENSORY TRANSDUCTION SYSTEM"/>
    <property type="match status" value="1"/>
</dbReference>
<keyword evidence="4" id="KW-0812">Transmembrane</keyword>
<dbReference type="Proteomes" id="UP000186895">
    <property type="component" value="Unassembled WGS sequence"/>
</dbReference>
<dbReference type="STRING" id="49186.SAMN05421647_11631"/>
<dbReference type="EC" id="2.7.7.65" evidence="2"/>
<keyword evidence="4" id="KW-0472">Membrane</keyword>
<protein>
    <recommendedName>
        <fullName evidence="2">diguanylate cyclase</fullName>
        <ecNumber evidence="2">2.7.7.65</ecNumber>
    </recommendedName>
</protein>
<dbReference type="InterPro" id="IPR043128">
    <property type="entry name" value="Rev_trsase/Diguanyl_cyclase"/>
</dbReference>
<evidence type="ECO:0000313" key="7">
    <source>
        <dbReference type="Proteomes" id="UP000186895"/>
    </source>
</evidence>
<dbReference type="InterPro" id="IPR050469">
    <property type="entry name" value="Diguanylate_Cyclase"/>
</dbReference>
<dbReference type="FunFam" id="3.30.70.270:FF:000001">
    <property type="entry name" value="Diguanylate cyclase domain protein"/>
    <property type="match status" value="1"/>
</dbReference>
<evidence type="ECO:0000313" key="6">
    <source>
        <dbReference type="EMBL" id="SIR05766.1"/>
    </source>
</evidence>
<organism evidence="6 7">
    <name type="scientific">Marinobacterium stanieri</name>
    <dbReference type="NCBI Taxonomy" id="49186"/>
    <lineage>
        <taxon>Bacteria</taxon>
        <taxon>Pseudomonadati</taxon>
        <taxon>Pseudomonadota</taxon>
        <taxon>Gammaproteobacteria</taxon>
        <taxon>Oceanospirillales</taxon>
        <taxon>Oceanospirillaceae</taxon>
        <taxon>Marinobacterium</taxon>
    </lineage>
</organism>
<evidence type="ECO:0000256" key="3">
    <source>
        <dbReference type="ARBA" id="ARBA00034247"/>
    </source>
</evidence>
<gene>
    <name evidence="6" type="ORF">SAMN05421647_11631</name>
</gene>
<dbReference type="GO" id="GO:0043709">
    <property type="term" value="P:cell adhesion involved in single-species biofilm formation"/>
    <property type="evidence" value="ECO:0007669"/>
    <property type="project" value="TreeGrafter"/>
</dbReference>
<dbReference type="CDD" id="cd01949">
    <property type="entry name" value="GGDEF"/>
    <property type="match status" value="1"/>
</dbReference>
<feature type="transmembrane region" description="Helical" evidence="4">
    <location>
        <begin position="23"/>
        <end position="43"/>
    </location>
</feature>
<feature type="transmembrane region" description="Helical" evidence="4">
    <location>
        <begin position="119"/>
        <end position="138"/>
    </location>
</feature>
<comment type="cofactor">
    <cofactor evidence="1">
        <name>Mg(2+)</name>
        <dbReference type="ChEBI" id="CHEBI:18420"/>
    </cofactor>
</comment>
<evidence type="ECO:0000256" key="1">
    <source>
        <dbReference type="ARBA" id="ARBA00001946"/>
    </source>
</evidence>